<evidence type="ECO:0000313" key="2">
    <source>
        <dbReference type="Proteomes" id="UP001500320"/>
    </source>
</evidence>
<accession>A0ABP6MLK9</accession>
<gene>
    <name evidence="1" type="ORF">GCM10010466_07050</name>
</gene>
<dbReference type="Proteomes" id="UP001500320">
    <property type="component" value="Unassembled WGS sequence"/>
</dbReference>
<dbReference type="PROSITE" id="PS51257">
    <property type="entry name" value="PROKAR_LIPOPROTEIN"/>
    <property type="match status" value="1"/>
</dbReference>
<keyword evidence="2" id="KW-1185">Reference proteome</keyword>
<comment type="caution">
    <text evidence="1">The sequence shown here is derived from an EMBL/GenBank/DDBJ whole genome shotgun (WGS) entry which is preliminary data.</text>
</comment>
<sequence length="100" mass="10565">MRARTDAGSCSLRRCLSYAVFSMLIGSCRALSFHSQAPPASEGEPLSRTLFGSACTRIAARRDAARRAAAEAVKDAAVVMTGEPVEQRGGAAVRLPPCRL</sequence>
<evidence type="ECO:0008006" key="3">
    <source>
        <dbReference type="Google" id="ProtNLM"/>
    </source>
</evidence>
<protein>
    <recommendedName>
        <fullName evidence="3">Lipoprotein</fullName>
    </recommendedName>
</protein>
<evidence type="ECO:0000313" key="1">
    <source>
        <dbReference type="EMBL" id="GAA3118738.1"/>
    </source>
</evidence>
<organism evidence="1 2">
    <name type="scientific">Planomonospora alba</name>
    <dbReference type="NCBI Taxonomy" id="161354"/>
    <lineage>
        <taxon>Bacteria</taxon>
        <taxon>Bacillati</taxon>
        <taxon>Actinomycetota</taxon>
        <taxon>Actinomycetes</taxon>
        <taxon>Streptosporangiales</taxon>
        <taxon>Streptosporangiaceae</taxon>
        <taxon>Planomonospora</taxon>
    </lineage>
</organism>
<proteinExistence type="predicted"/>
<reference evidence="2" key="1">
    <citation type="journal article" date="2019" name="Int. J. Syst. Evol. Microbiol.">
        <title>The Global Catalogue of Microorganisms (GCM) 10K type strain sequencing project: providing services to taxonomists for standard genome sequencing and annotation.</title>
        <authorList>
            <consortium name="The Broad Institute Genomics Platform"/>
            <consortium name="The Broad Institute Genome Sequencing Center for Infectious Disease"/>
            <person name="Wu L."/>
            <person name="Ma J."/>
        </authorList>
    </citation>
    <scope>NUCLEOTIDE SEQUENCE [LARGE SCALE GENOMIC DNA]</scope>
    <source>
        <strain evidence="2">JCM 9373</strain>
    </source>
</reference>
<dbReference type="EMBL" id="BAAAUT010000004">
    <property type="protein sequence ID" value="GAA3118738.1"/>
    <property type="molecule type" value="Genomic_DNA"/>
</dbReference>
<name>A0ABP6MLK9_9ACTN</name>